<gene>
    <name evidence="1" type="ORF">PENTCL1PPCAC_13952</name>
</gene>
<sequence length="479" mass="49554">GNLMVVERDDSDLLGDLLLEDVDLSLDVRGKGVLDLSGLLELLLGGLVGDEDLDDLSEGLLGRGGEGGDLGAGLIGVGLKNTYLDVGGELLESLEDLVEGEDANLVGDLSQVLVDLGLDFGGKGSLQLLILLEDDLSVLSGNEVLDEVSGGLLGGGRELGNSGAGLIGVVLQWGLHTVSIYNVIPYLSDDVGGKGLLDLAALVELLLGGLVGDEDLDHLSEGLLGSGGESGDLGAGLIGVSLKDYGTYLDVVGELLESLDDLAQGEESDLVGQLGDMVIDLSLDGGREGSSQLVVLLEDDLGVLSRHEVLDEISGGLLSGGRELGDSGAGLIGLLESLEDLIEGEDANLVGDLSQDKTILYLDVLGESPQLEEVVVVAGGVVSDVVERHDSDLDGELLLEGGDLHAYCGCIRFQSIMLYRTSPTTSEGRDSLILRHSSNFSLGDLSETKILTISPKGFWAAGDRVATLARASSGRSHPP</sequence>
<accession>A0AAV5TA08</accession>
<protein>
    <submittedName>
        <fullName evidence="1">Uncharacterized protein</fullName>
    </submittedName>
</protein>
<evidence type="ECO:0000313" key="1">
    <source>
        <dbReference type="EMBL" id="GMS91777.1"/>
    </source>
</evidence>
<comment type="caution">
    <text evidence="1">The sequence shown here is derived from an EMBL/GenBank/DDBJ whole genome shotgun (WGS) entry which is preliminary data.</text>
</comment>
<name>A0AAV5TA08_9BILA</name>
<reference evidence="1" key="1">
    <citation type="submission" date="2023-10" db="EMBL/GenBank/DDBJ databases">
        <title>Genome assembly of Pristionchus species.</title>
        <authorList>
            <person name="Yoshida K."/>
            <person name="Sommer R.J."/>
        </authorList>
    </citation>
    <scope>NUCLEOTIDE SEQUENCE</scope>
    <source>
        <strain evidence="1">RS0144</strain>
    </source>
</reference>
<feature type="non-terminal residue" evidence="1">
    <location>
        <position position="1"/>
    </location>
</feature>
<organism evidence="1 2">
    <name type="scientific">Pristionchus entomophagus</name>
    <dbReference type="NCBI Taxonomy" id="358040"/>
    <lineage>
        <taxon>Eukaryota</taxon>
        <taxon>Metazoa</taxon>
        <taxon>Ecdysozoa</taxon>
        <taxon>Nematoda</taxon>
        <taxon>Chromadorea</taxon>
        <taxon>Rhabditida</taxon>
        <taxon>Rhabditina</taxon>
        <taxon>Diplogasteromorpha</taxon>
        <taxon>Diplogasteroidea</taxon>
        <taxon>Neodiplogasteridae</taxon>
        <taxon>Pristionchus</taxon>
    </lineage>
</organism>
<dbReference type="EMBL" id="BTSX01000004">
    <property type="protein sequence ID" value="GMS91777.1"/>
    <property type="molecule type" value="Genomic_DNA"/>
</dbReference>
<dbReference type="Proteomes" id="UP001432027">
    <property type="component" value="Unassembled WGS sequence"/>
</dbReference>
<proteinExistence type="predicted"/>
<evidence type="ECO:0000313" key="2">
    <source>
        <dbReference type="Proteomes" id="UP001432027"/>
    </source>
</evidence>
<keyword evidence="2" id="KW-1185">Reference proteome</keyword>
<dbReference type="AlphaFoldDB" id="A0AAV5TA08"/>